<dbReference type="AlphaFoldDB" id="A0A0A1W1F9"/>
<organism evidence="1 2">
    <name type="scientific">Microcystis aeruginosa NIES-44</name>
    <dbReference type="NCBI Taxonomy" id="449439"/>
    <lineage>
        <taxon>Bacteria</taxon>
        <taxon>Bacillati</taxon>
        <taxon>Cyanobacteriota</taxon>
        <taxon>Cyanophyceae</taxon>
        <taxon>Oscillatoriophycideae</taxon>
        <taxon>Chroococcales</taxon>
        <taxon>Microcystaceae</taxon>
        <taxon>Microcystis</taxon>
    </lineage>
</organism>
<comment type="caution">
    <text evidence="1">The sequence shown here is derived from an EMBL/GenBank/DDBJ whole genome shotgun (WGS) entry which is preliminary data.</text>
</comment>
<dbReference type="Proteomes" id="UP000030321">
    <property type="component" value="Unassembled WGS sequence"/>
</dbReference>
<proteinExistence type="predicted"/>
<gene>
    <name evidence="1" type="ORF">N44_04535</name>
</gene>
<accession>A0A0A1W1F9</accession>
<evidence type="ECO:0000313" key="2">
    <source>
        <dbReference type="Proteomes" id="UP000030321"/>
    </source>
</evidence>
<name>A0A0A1W1F9_MICAE</name>
<dbReference type="EMBL" id="BBPA01000075">
    <property type="protein sequence ID" value="GAL95679.1"/>
    <property type="molecule type" value="Genomic_DNA"/>
</dbReference>
<sequence length="80" mass="8946">MTIYVTREGDKLVADSPLELVEKLQQCQGRMTETRQDFMTRMAAQMVASQGVTVPITDPENFIAELIHNDFLSVVDSIDG</sequence>
<protein>
    <submittedName>
        <fullName evidence="1">Uncharacterized protein</fullName>
    </submittedName>
</protein>
<reference evidence="2" key="1">
    <citation type="journal article" date="2015" name="Genome">
        <title>Whole Genome Sequence of the Non-Microcystin-Producing Microcystis aeruginosa Strain NIES-44.</title>
        <authorList>
            <person name="Okano K."/>
            <person name="Miyata N."/>
            <person name="Ozaki Y."/>
        </authorList>
    </citation>
    <scope>NUCLEOTIDE SEQUENCE [LARGE SCALE GENOMIC DNA]</scope>
    <source>
        <strain evidence="2">NIES-44</strain>
    </source>
</reference>
<evidence type="ECO:0000313" key="1">
    <source>
        <dbReference type="EMBL" id="GAL95679.1"/>
    </source>
</evidence>
<dbReference type="RefSeq" id="WP_002740673.1">
    <property type="nucleotide sequence ID" value="NZ_BBPA01000075.1"/>
</dbReference>